<gene>
    <name evidence="7" type="ORF">ONE63_005937</name>
</gene>
<dbReference type="InterPro" id="IPR013818">
    <property type="entry name" value="Lipase"/>
</dbReference>
<evidence type="ECO:0000256" key="2">
    <source>
        <dbReference type="ARBA" id="ARBA00010701"/>
    </source>
</evidence>
<dbReference type="GO" id="GO:0016042">
    <property type="term" value="P:lipid catabolic process"/>
    <property type="evidence" value="ECO:0007669"/>
    <property type="project" value="TreeGrafter"/>
</dbReference>
<dbReference type="Proteomes" id="UP001075354">
    <property type="component" value="Chromosome 2"/>
</dbReference>
<evidence type="ECO:0000259" key="6">
    <source>
        <dbReference type="Pfam" id="PF00151"/>
    </source>
</evidence>
<evidence type="ECO:0000313" key="7">
    <source>
        <dbReference type="EMBL" id="KAJ1531115.1"/>
    </source>
</evidence>
<accession>A0AAV7XY53</accession>
<dbReference type="InterPro" id="IPR000734">
    <property type="entry name" value="TAG_lipase"/>
</dbReference>
<dbReference type="AlphaFoldDB" id="A0AAV7XY53"/>
<keyword evidence="3" id="KW-0964">Secreted</keyword>
<comment type="subcellular location">
    <subcellularLocation>
        <location evidence="1">Secreted</location>
    </subcellularLocation>
</comment>
<comment type="similarity">
    <text evidence="2 4">Belongs to the AB hydrolase superfamily. Lipase family.</text>
</comment>
<sequence>MAPQLLAPSAPSRLVTGRPGGSNATLAIGRAQDELLAHPAFDVRKNLTVLFVPGFTVKPDNEAVAANMKAFLSRHSSVNCVQLDWSDYSGHPYIRAVYNLGQVTPAAAPAPSGPPCTSAVAAAQVASEVSRWLEALVRAGLRPDRVWLVGQSLGAHLGGKAAAEAAAAVRSKLARITGLDPAGPLFWSAKPLPRLSRDNAGFVDVIHSDAGWKGLGLRATVGHLDFWPNYGARHQPGCHDVRCSHSRALEYFTESVLSPAAFPAVRCDTPADFRRGRCAPAAGVDVVPMGFAAAPSVPEGSFLLRTGHARPYALGEAGLWPAKVDGDDDVREDGASTPPPRWDWEAEYTSD</sequence>
<evidence type="ECO:0000256" key="5">
    <source>
        <dbReference type="SAM" id="MobiDB-lite"/>
    </source>
</evidence>
<dbReference type="PANTHER" id="PTHR11610:SF173">
    <property type="entry name" value="LIPASE DOMAIN-CONTAINING PROTEIN-RELATED"/>
    <property type="match status" value="1"/>
</dbReference>
<evidence type="ECO:0000256" key="1">
    <source>
        <dbReference type="ARBA" id="ARBA00004613"/>
    </source>
</evidence>
<protein>
    <recommendedName>
        <fullName evidence="6">Lipase domain-containing protein</fullName>
    </recommendedName>
</protein>
<keyword evidence="8" id="KW-1185">Reference proteome</keyword>
<dbReference type="EMBL" id="JAPTSV010000002">
    <property type="protein sequence ID" value="KAJ1531115.1"/>
    <property type="molecule type" value="Genomic_DNA"/>
</dbReference>
<evidence type="ECO:0000256" key="4">
    <source>
        <dbReference type="RuleBase" id="RU004262"/>
    </source>
</evidence>
<evidence type="ECO:0000256" key="3">
    <source>
        <dbReference type="ARBA" id="ARBA00022525"/>
    </source>
</evidence>
<organism evidence="7 8">
    <name type="scientific">Megalurothrips usitatus</name>
    <name type="common">bean blossom thrips</name>
    <dbReference type="NCBI Taxonomy" id="439358"/>
    <lineage>
        <taxon>Eukaryota</taxon>
        <taxon>Metazoa</taxon>
        <taxon>Ecdysozoa</taxon>
        <taxon>Arthropoda</taxon>
        <taxon>Hexapoda</taxon>
        <taxon>Insecta</taxon>
        <taxon>Pterygota</taxon>
        <taxon>Neoptera</taxon>
        <taxon>Paraneoptera</taxon>
        <taxon>Thysanoptera</taxon>
        <taxon>Terebrantia</taxon>
        <taxon>Thripoidea</taxon>
        <taxon>Thripidae</taxon>
        <taxon>Megalurothrips</taxon>
    </lineage>
</organism>
<reference evidence="7" key="1">
    <citation type="submission" date="2022-12" db="EMBL/GenBank/DDBJ databases">
        <title>Chromosome-level genome assembly of the bean flower thrips Megalurothrips usitatus.</title>
        <authorList>
            <person name="Ma L."/>
            <person name="Liu Q."/>
            <person name="Li H."/>
            <person name="Cai W."/>
        </authorList>
    </citation>
    <scope>NUCLEOTIDE SEQUENCE</scope>
    <source>
        <strain evidence="7">Cailab_2022a</strain>
    </source>
</reference>
<dbReference type="GO" id="GO:0016298">
    <property type="term" value="F:lipase activity"/>
    <property type="evidence" value="ECO:0007669"/>
    <property type="project" value="InterPro"/>
</dbReference>
<dbReference type="Pfam" id="PF00151">
    <property type="entry name" value="Lipase"/>
    <property type="match status" value="1"/>
</dbReference>
<evidence type="ECO:0000313" key="8">
    <source>
        <dbReference type="Proteomes" id="UP001075354"/>
    </source>
</evidence>
<feature type="region of interest" description="Disordered" evidence="5">
    <location>
        <begin position="324"/>
        <end position="351"/>
    </location>
</feature>
<feature type="domain" description="Lipase" evidence="6">
    <location>
        <begin position="122"/>
        <end position="312"/>
    </location>
</feature>
<comment type="caution">
    <text evidence="7">The sequence shown here is derived from an EMBL/GenBank/DDBJ whole genome shotgun (WGS) entry which is preliminary data.</text>
</comment>
<dbReference type="GO" id="GO:0017171">
    <property type="term" value="F:serine hydrolase activity"/>
    <property type="evidence" value="ECO:0007669"/>
    <property type="project" value="TreeGrafter"/>
</dbReference>
<dbReference type="InterPro" id="IPR029058">
    <property type="entry name" value="AB_hydrolase_fold"/>
</dbReference>
<dbReference type="GO" id="GO:0005615">
    <property type="term" value="C:extracellular space"/>
    <property type="evidence" value="ECO:0007669"/>
    <property type="project" value="TreeGrafter"/>
</dbReference>
<dbReference type="Gene3D" id="3.40.50.1820">
    <property type="entry name" value="alpha/beta hydrolase"/>
    <property type="match status" value="1"/>
</dbReference>
<proteinExistence type="inferred from homology"/>
<dbReference type="SUPFAM" id="SSF53474">
    <property type="entry name" value="alpha/beta-Hydrolases"/>
    <property type="match status" value="1"/>
</dbReference>
<name>A0AAV7XY53_9NEOP</name>
<dbReference type="PANTHER" id="PTHR11610">
    <property type="entry name" value="LIPASE"/>
    <property type="match status" value="1"/>
</dbReference>